<organism evidence="1 2">
    <name type="scientific">Candidatus Mycoplasma haematohominis</name>
    <dbReference type="NCBI Taxonomy" id="1494318"/>
    <lineage>
        <taxon>Bacteria</taxon>
        <taxon>Bacillati</taxon>
        <taxon>Mycoplasmatota</taxon>
        <taxon>Mollicutes</taxon>
        <taxon>Mycoplasmataceae</taxon>
        <taxon>Mycoplasma</taxon>
    </lineage>
</organism>
<accession>A0A478FTK8</accession>
<dbReference type="AlphaFoldDB" id="A0A478FTK8"/>
<gene>
    <name evidence="1" type="ORF">MHSWG343_06760</name>
</gene>
<dbReference type="EMBL" id="BIMN01000003">
    <property type="protein sequence ID" value="GCE63676.1"/>
    <property type="molecule type" value="Genomic_DNA"/>
</dbReference>
<sequence length="310" mass="33649">MSHLLVAPFASSATFSLPLKAGLSIGLLGVSAITAGVSTWQNQSVSIDEGVKNVFKDTIPKFLKENLLDGGESIFKEYGNWKDVIGNDVLNTENPLLTKVTSWGGAIKGGVVSTEQIKSTAAIAEEANYYLFELGTIVGKVIEFVPTILIDSVTETALDPGKNGENASIGIQKIQSIIEDKGFNDCIDGLRSVFKVLSGTIEKITSSQANEVLNMFRNKAKNEIPEYLKTIKENTDEVQKDTEKYKDKTDELLTELFIGQKALQAFQSVLSSLISQLESRKTNGIKGVSGDQVTALSETLTNLKTKFSKK</sequence>
<dbReference type="Proteomes" id="UP000324831">
    <property type="component" value="Unassembled WGS sequence"/>
</dbReference>
<reference evidence="1 2" key="1">
    <citation type="submission" date="2019-01" db="EMBL/GenBank/DDBJ databases">
        <title>Draft genome sequences of Candidatus Mycoplasma haemohominis SWG34-3 identified from a patient with pyrexia, anemia and liver dysfunction.</title>
        <authorList>
            <person name="Sekizuka T."/>
            <person name="Hattori N."/>
            <person name="Katano H."/>
            <person name="Takuma T."/>
            <person name="Ito T."/>
            <person name="Arai N."/>
            <person name="Yanai R."/>
            <person name="Ishii S."/>
            <person name="Miura Y."/>
            <person name="Tokunaga T."/>
            <person name="Watanabe H."/>
            <person name="Nomura N."/>
            <person name="Eguchi J."/>
            <person name="Arai T."/>
            <person name="Hasegawa H."/>
            <person name="Nakamaki T."/>
            <person name="Wakita T."/>
            <person name="Niki Y."/>
            <person name="Kuroda M."/>
        </authorList>
    </citation>
    <scope>NUCLEOTIDE SEQUENCE [LARGE SCALE GENOMIC DNA]</scope>
    <source>
        <strain evidence="1">SWG34-3</strain>
    </source>
</reference>
<name>A0A478FTK8_9MOLU</name>
<comment type="caution">
    <text evidence="1">The sequence shown here is derived from an EMBL/GenBank/DDBJ whole genome shotgun (WGS) entry which is preliminary data.</text>
</comment>
<evidence type="ECO:0000313" key="1">
    <source>
        <dbReference type="EMBL" id="GCE63676.1"/>
    </source>
</evidence>
<proteinExistence type="predicted"/>
<protein>
    <submittedName>
        <fullName evidence="1">Uncharacterized protein</fullName>
    </submittedName>
</protein>
<evidence type="ECO:0000313" key="2">
    <source>
        <dbReference type="Proteomes" id="UP000324831"/>
    </source>
</evidence>